<dbReference type="PANTHER" id="PTHR13026">
    <property type="entry name" value="NNP-1 PROTEIN NOVEL NUCLEAR PROTEIN 1 NOP52"/>
    <property type="match status" value="1"/>
</dbReference>
<dbReference type="STRING" id="22663.A0A2I0JHH8"/>
<dbReference type="InterPro" id="IPR010301">
    <property type="entry name" value="RRP1"/>
</dbReference>
<evidence type="ECO:0008006" key="8">
    <source>
        <dbReference type="Google" id="ProtNLM"/>
    </source>
</evidence>
<dbReference type="Proteomes" id="UP000233551">
    <property type="component" value="Unassembled WGS sequence"/>
</dbReference>
<feature type="compositionally biased region" description="Basic residues" evidence="5">
    <location>
        <begin position="642"/>
        <end position="652"/>
    </location>
</feature>
<feature type="region of interest" description="Disordered" evidence="5">
    <location>
        <begin position="373"/>
        <end position="476"/>
    </location>
</feature>
<feature type="compositionally biased region" description="Basic residues" evidence="5">
    <location>
        <begin position="437"/>
        <end position="447"/>
    </location>
</feature>
<comment type="caution">
    <text evidence="6">The sequence shown here is derived from an EMBL/GenBank/DDBJ whole genome shotgun (WGS) entry which is preliminary data.</text>
</comment>
<sequence>MGFIVLTNLNPPLIKFKNPEQGIIPGRVPTRSTHITCIGSLRPGPAQPSPFAALATATHFYIPILPLGLSFGSSPAAETNCASEPHHPAGEMDGAVSGPSLVKQLASCDQTLRERSLRLLLKTWLPVQTSIPDSDLKKLWKGLFYCVWHADKVQFQSQLINRLSAMMLSLELPLSVQYFSVFLLTMRREWNGIDALRLDKFYLLIRRFLHSLFALMKKYGWDSELVGRLMAVLEERTFGDVDQVRGSGVDYHIATVFLEELRPFTPLKLEMLEVLLKPLVHVMKSSTDKVLLGKIRSNVFDVLLANGKKLLEAKRCGADVDSCDDVMVYGTLALKMGFASKFFELGSSTDCVQGNRKLLFGLHEEFLKLEKKMESSGIEVPPPEPEDRVDDEEEEEVPILVPINGVDPSEDGANGAAVKTMKKRKKSKKELGGGKNEKKRKTKKKKKEVMPENGLVDKENSDPVQLSCEDPTEEPKDTAAVVVLDESMMSNLQMQFEKVAAEEGLNEGLESACDFLEAGSNGVTLKKRKRGKSTKGQQPQGLKMEDQGDDEGLLSAMSGEKSVKKVRFSMKNNLVWKPHTPLPPQSIRIPPSVTPRGSALKKGLSPGPIKESPPSSKKAKQRARTVRKIRKKTAKGASPAVKRLKKLKASSP</sequence>
<evidence type="ECO:0000313" key="6">
    <source>
        <dbReference type="EMBL" id="PKI55076.1"/>
    </source>
</evidence>
<name>A0A2I0JHH8_PUNGR</name>
<evidence type="ECO:0000256" key="3">
    <source>
        <dbReference type="ARBA" id="ARBA00022552"/>
    </source>
</evidence>
<dbReference type="AlphaFoldDB" id="A0A2I0JHH8"/>
<comment type="subcellular location">
    <subcellularLocation>
        <location evidence="1">Nucleus</location>
    </subcellularLocation>
</comment>
<evidence type="ECO:0000256" key="1">
    <source>
        <dbReference type="ARBA" id="ARBA00004123"/>
    </source>
</evidence>
<dbReference type="GO" id="GO:0006364">
    <property type="term" value="P:rRNA processing"/>
    <property type="evidence" value="ECO:0007669"/>
    <property type="project" value="UniProtKB-KW"/>
</dbReference>
<accession>A0A2I0JHH8</accession>
<keyword evidence="7" id="KW-1185">Reference proteome</keyword>
<keyword evidence="3" id="KW-0698">rRNA processing</keyword>
<protein>
    <recommendedName>
        <fullName evidence="8">Ribosomal RNA processing protein 1 homolog</fullName>
    </recommendedName>
</protein>
<feature type="region of interest" description="Disordered" evidence="5">
    <location>
        <begin position="526"/>
        <end position="558"/>
    </location>
</feature>
<feature type="compositionally biased region" description="Acidic residues" evidence="5">
    <location>
        <begin position="387"/>
        <end position="397"/>
    </location>
</feature>
<evidence type="ECO:0000256" key="5">
    <source>
        <dbReference type="SAM" id="MobiDB-lite"/>
    </source>
</evidence>
<dbReference type="PANTHER" id="PTHR13026:SF0">
    <property type="entry name" value="RIBOSOMAL RNA PROCESSING 1B"/>
    <property type="match status" value="1"/>
</dbReference>
<dbReference type="Pfam" id="PF05997">
    <property type="entry name" value="Nop52"/>
    <property type="match status" value="1"/>
</dbReference>
<evidence type="ECO:0000256" key="2">
    <source>
        <dbReference type="ARBA" id="ARBA00006374"/>
    </source>
</evidence>
<evidence type="ECO:0000313" key="7">
    <source>
        <dbReference type="Proteomes" id="UP000233551"/>
    </source>
</evidence>
<reference evidence="6 7" key="1">
    <citation type="submission" date="2017-11" db="EMBL/GenBank/DDBJ databases">
        <title>De-novo sequencing of pomegranate (Punica granatum L.) genome.</title>
        <authorList>
            <person name="Akparov Z."/>
            <person name="Amiraslanov A."/>
            <person name="Hajiyeva S."/>
            <person name="Abbasov M."/>
            <person name="Kaur K."/>
            <person name="Hamwieh A."/>
            <person name="Solovyev V."/>
            <person name="Salamov A."/>
            <person name="Braich B."/>
            <person name="Kosarev P."/>
            <person name="Mahmoud A."/>
            <person name="Hajiyev E."/>
            <person name="Babayeva S."/>
            <person name="Izzatullayeva V."/>
            <person name="Mammadov A."/>
            <person name="Mammadov A."/>
            <person name="Sharifova S."/>
            <person name="Ojaghi J."/>
            <person name="Eynullazada K."/>
            <person name="Bayramov B."/>
            <person name="Abdulazimova A."/>
            <person name="Shahmuradov I."/>
        </authorList>
    </citation>
    <scope>NUCLEOTIDE SEQUENCE [LARGE SCALE GENOMIC DNA]</scope>
    <source>
        <strain evidence="7">cv. AG2017</strain>
        <tissue evidence="6">Leaf</tissue>
    </source>
</reference>
<organism evidence="6 7">
    <name type="scientific">Punica granatum</name>
    <name type="common">Pomegranate</name>
    <dbReference type="NCBI Taxonomy" id="22663"/>
    <lineage>
        <taxon>Eukaryota</taxon>
        <taxon>Viridiplantae</taxon>
        <taxon>Streptophyta</taxon>
        <taxon>Embryophyta</taxon>
        <taxon>Tracheophyta</taxon>
        <taxon>Spermatophyta</taxon>
        <taxon>Magnoliopsida</taxon>
        <taxon>eudicotyledons</taxon>
        <taxon>Gunneridae</taxon>
        <taxon>Pentapetalae</taxon>
        <taxon>rosids</taxon>
        <taxon>malvids</taxon>
        <taxon>Myrtales</taxon>
        <taxon>Lythraceae</taxon>
        <taxon>Punica</taxon>
    </lineage>
</organism>
<feature type="region of interest" description="Disordered" evidence="5">
    <location>
        <begin position="577"/>
        <end position="652"/>
    </location>
</feature>
<comment type="similarity">
    <text evidence="2">Belongs to the RRP1 family.</text>
</comment>
<dbReference type="EMBL" id="PGOL01001724">
    <property type="protein sequence ID" value="PKI55076.1"/>
    <property type="molecule type" value="Genomic_DNA"/>
</dbReference>
<dbReference type="GO" id="GO:0005634">
    <property type="term" value="C:nucleus"/>
    <property type="evidence" value="ECO:0007669"/>
    <property type="project" value="UniProtKB-SubCell"/>
</dbReference>
<gene>
    <name evidence="6" type="ORF">CRG98_024542</name>
</gene>
<proteinExistence type="inferred from homology"/>
<dbReference type="GO" id="GO:0030688">
    <property type="term" value="C:preribosome, small subunit precursor"/>
    <property type="evidence" value="ECO:0007669"/>
    <property type="project" value="InterPro"/>
</dbReference>
<evidence type="ECO:0000256" key="4">
    <source>
        <dbReference type="ARBA" id="ARBA00023242"/>
    </source>
</evidence>
<feature type="compositionally biased region" description="Basic residues" evidence="5">
    <location>
        <begin position="617"/>
        <end position="634"/>
    </location>
</feature>
<keyword evidence="4" id="KW-0539">Nucleus</keyword>